<keyword evidence="4" id="KW-0256">Endoplasmic reticulum</keyword>
<keyword evidence="8" id="KW-0143">Chaperone</keyword>
<evidence type="ECO:0000256" key="3">
    <source>
        <dbReference type="ARBA" id="ARBA00022692"/>
    </source>
</evidence>
<feature type="compositionally biased region" description="Acidic residues" evidence="9">
    <location>
        <begin position="684"/>
        <end position="714"/>
    </location>
</feature>
<evidence type="ECO:0000313" key="13">
    <source>
        <dbReference type="Proteomes" id="UP000182444"/>
    </source>
</evidence>
<evidence type="ECO:0000256" key="7">
    <source>
        <dbReference type="ARBA" id="ARBA00023136"/>
    </source>
</evidence>
<sequence length="714" mass="79456">MTKKTTTPPIPIKLLQSVRHFYSSSTYCIYFAKPYFNYTSHSQPQLSSTDCTSHIFGSFHNTDSKMPSYSYDEESDVWPYFAVTLGSLVLVPWTLSAVYPVLCPPKTQATLPEGVTPFRPPHAADIDSFQSKQRRGKLLSKRNVALVAGWAALIGALVFISQQEVKVKADTFDPYEILGVSFSATEKQIKSHYKKLSVKLHPDKIKLVANQTMEQVEDAWVQITKAYKALTDEVTRNNFLEFGHPDGPQQTDHGIALPKWLVEGQGSPLLIGVYAIVVGVILPYTIGKWWTGVKSYTRRGIHNKTAARFFSIMAKEQPDYITHKRILEAVSEAEEYRINFPELTSKQVYELLDDYLHRKASSKPAAMLGVAALAPKLLDGFADIAIEFKPLEVVQRIIEVQRAMVQAVSLDHLPLGEMLQLPHVDYEQVTKNAKGYGTGSILGFKDAQFKEILGVDKSDITSVKNTANAVPKIDIVDAYFKVPGEDVVTPQSAAHLVLRIRVRPFGTKRPLNIDTAKLKHDLHLDEPIEVLKEPTITNSNAPLLPHTYAPYFPALHQGKWVVFITSDKDNKIVEGPGEITRLDVSNLSNLKPGKDVEDGVIGSFKIQLKNPTPMFPGKFSYKVNVLNTAYFGVDAVEKLNVEVKNPEIPADDDDEDDISEPEEDSIAGALASARGQSTKKAAVVDDDEEDSEEEEDLSDIDTDTEDEAEDPKKK</sequence>
<name>A0A1D8N592_YARLL</name>
<dbReference type="InterPro" id="IPR004179">
    <property type="entry name" value="Sec63-dom"/>
</dbReference>
<dbReference type="VEuPathDB" id="FungiDB:YALI0_A17985g"/>
<evidence type="ECO:0000256" key="8">
    <source>
        <dbReference type="ARBA" id="ARBA00023186"/>
    </source>
</evidence>
<feature type="transmembrane region" description="Helical" evidence="10">
    <location>
        <begin position="77"/>
        <end position="102"/>
    </location>
</feature>
<dbReference type="SUPFAM" id="SSF158702">
    <property type="entry name" value="Sec63 N-terminal domain-like"/>
    <property type="match status" value="1"/>
</dbReference>
<evidence type="ECO:0000256" key="1">
    <source>
        <dbReference type="ARBA" id="ARBA00004477"/>
    </source>
</evidence>
<dbReference type="CDD" id="cd06257">
    <property type="entry name" value="DnaJ"/>
    <property type="match status" value="1"/>
</dbReference>
<dbReference type="SUPFAM" id="SSF81296">
    <property type="entry name" value="E set domains"/>
    <property type="match status" value="1"/>
</dbReference>
<feature type="transmembrane region" description="Helical" evidence="10">
    <location>
        <begin position="269"/>
        <end position="290"/>
    </location>
</feature>
<dbReference type="GO" id="GO:0008320">
    <property type="term" value="F:protein transmembrane transporter activity"/>
    <property type="evidence" value="ECO:0007669"/>
    <property type="project" value="TreeGrafter"/>
</dbReference>
<evidence type="ECO:0000256" key="4">
    <source>
        <dbReference type="ARBA" id="ARBA00022824"/>
    </source>
</evidence>
<dbReference type="InterPro" id="IPR001623">
    <property type="entry name" value="DnaJ_domain"/>
</dbReference>
<dbReference type="VEuPathDB" id="FungiDB:YALI1_A18273g"/>
<feature type="domain" description="J" evidence="11">
    <location>
        <begin position="173"/>
        <end position="243"/>
    </location>
</feature>
<dbReference type="Proteomes" id="UP000182444">
    <property type="component" value="Chromosome 1A"/>
</dbReference>
<protein>
    <recommendedName>
        <fullName evidence="11">J domain-containing protein</fullName>
    </recommendedName>
</protein>
<evidence type="ECO:0000256" key="10">
    <source>
        <dbReference type="SAM" id="Phobius"/>
    </source>
</evidence>
<accession>A0A1D8N592</accession>
<dbReference type="SMART" id="SM00973">
    <property type="entry name" value="Sec63"/>
    <property type="match status" value="1"/>
</dbReference>
<dbReference type="KEGG" id="yli:2906434"/>
<dbReference type="EMBL" id="CP017553">
    <property type="protein sequence ID" value="AOW00801.1"/>
    <property type="molecule type" value="Genomic_DNA"/>
</dbReference>
<dbReference type="SMART" id="SM00271">
    <property type="entry name" value="DnaJ"/>
    <property type="match status" value="1"/>
</dbReference>
<dbReference type="PANTHER" id="PTHR24075:SF0">
    <property type="entry name" value="TRANSLOCATION PROTEIN SEC63 HOMOLOG"/>
    <property type="match status" value="1"/>
</dbReference>
<dbReference type="InterPro" id="IPR014756">
    <property type="entry name" value="Ig_E-set"/>
</dbReference>
<feature type="region of interest" description="Disordered" evidence="9">
    <location>
        <begin position="644"/>
        <end position="714"/>
    </location>
</feature>
<feature type="transmembrane region" description="Helical" evidence="10">
    <location>
        <begin position="144"/>
        <end position="162"/>
    </location>
</feature>
<feature type="compositionally biased region" description="Acidic residues" evidence="9">
    <location>
        <begin position="649"/>
        <end position="665"/>
    </location>
</feature>
<evidence type="ECO:0000256" key="9">
    <source>
        <dbReference type="SAM" id="MobiDB-lite"/>
    </source>
</evidence>
<dbReference type="RefSeq" id="XP_500184.2">
    <property type="nucleotide sequence ID" value="XM_500184.3"/>
</dbReference>
<dbReference type="InterPro" id="IPR035892">
    <property type="entry name" value="C2_domain_sf"/>
</dbReference>
<evidence type="ECO:0000259" key="11">
    <source>
        <dbReference type="PROSITE" id="PS50076"/>
    </source>
</evidence>
<keyword evidence="3 10" id="KW-0812">Transmembrane</keyword>
<dbReference type="Pfam" id="PF00226">
    <property type="entry name" value="DnaJ"/>
    <property type="match status" value="1"/>
</dbReference>
<dbReference type="InterPro" id="IPR036869">
    <property type="entry name" value="J_dom_sf"/>
</dbReference>
<keyword evidence="5" id="KW-0653">Protein transport</keyword>
<dbReference type="Gene3D" id="2.60.40.150">
    <property type="entry name" value="C2 domain"/>
    <property type="match status" value="1"/>
</dbReference>
<evidence type="ECO:0000256" key="2">
    <source>
        <dbReference type="ARBA" id="ARBA00022448"/>
    </source>
</evidence>
<comment type="subcellular location">
    <subcellularLocation>
        <location evidence="1">Endoplasmic reticulum membrane</location>
        <topology evidence="1">Multi-pass membrane protein</topology>
    </subcellularLocation>
</comment>
<dbReference type="Gene3D" id="1.10.287.110">
    <property type="entry name" value="DnaJ domain"/>
    <property type="match status" value="1"/>
</dbReference>
<keyword evidence="2" id="KW-0813">Transport</keyword>
<dbReference type="GO" id="GO:0006620">
    <property type="term" value="P:post-translational protein targeting to endoplasmic reticulum membrane"/>
    <property type="evidence" value="ECO:0007669"/>
    <property type="project" value="TreeGrafter"/>
</dbReference>
<keyword evidence="6 10" id="KW-1133">Transmembrane helix</keyword>
<dbReference type="FunFam" id="1.10.287.110:FF:000039">
    <property type="entry name" value="Protein translocation complex component (Npl1)"/>
    <property type="match status" value="1"/>
</dbReference>
<evidence type="ECO:0000256" key="5">
    <source>
        <dbReference type="ARBA" id="ARBA00022927"/>
    </source>
</evidence>
<dbReference type="GeneID" id="2906434"/>
<organism evidence="12 13">
    <name type="scientific">Yarrowia lipolytica</name>
    <name type="common">Candida lipolytica</name>
    <dbReference type="NCBI Taxonomy" id="4952"/>
    <lineage>
        <taxon>Eukaryota</taxon>
        <taxon>Fungi</taxon>
        <taxon>Dikarya</taxon>
        <taxon>Ascomycota</taxon>
        <taxon>Saccharomycotina</taxon>
        <taxon>Dipodascomycetes</taxon>
        <taxon>Dipodascales</taxon>
        <taxon>Dipodascales incertae sedis</taxon>
        <taxon>Yarrowia</taxon>
    </lineage>
</organism>
<keyword evidence="7 10" id="KW-0472">Membrane</keyword>
<dbReference type="SUPFAM" id="SSF46565">
    <property type="entry name" value="Chaperone J-domain"/>
    <property type="match status" value="1"/>
</dbReference>
<evidence type="ECO:0000313" key="12">
    <source>
        <dbReference type="EMBL" id="AOW00801.1"/>
    </source>
</evidence>
<gene>
    <name evidence="12" type="ORF">YALI1_A18273g</name>
</gene>
<proteinExistence type="predicted"/>
<dbReference type="PRINTS" id="PR00625">
    <property type="entry name" value="JDOMAIN"/>
</dbReference>
<dbReference type="PANTHER" id="PTHR24075">
    <property type="entry name" value="SEC63 DOMAIN-CONTAINING"/>
    <property type="match status" value="1"/>
</dbReference>
<reference evidence="12 13" key="1">
    <citation type="journal article" date="2016" name="PLoS ONE">
        <title>Sequence Assembly of Yarrowia lipolytica Strain W29/CLIB89 Shows Transposable Element Diversity.</title>
        <authorList>
            <person name="Magnan C."/>
            <person name="Yu J."/>
            <person name="Chang I."/>
            <person name="Jahn E."/>
            <person name="Kanomata Y."/>
            <person name="Wu J."/>
            <person name="Zeller M."/>
            <person name="Oakes M."/>
            <person name="Baldi P."/>
            <person name="Sandmeyer S."/>
        </authorList>
    </citation>
    <scope>NUCLEOTIDE SEQUENCE [LARGE SCALE GENOMIC DNA]</scope>
    <source>
        <strain evidence="13">CLIB89(W29)</strain>
    </source>
</reference>
<dbReference type="GO" id="GO:0006614">
    <property type="term" value="P:SRP-dependent cotranslational protein targeting to membrane"/>
    <property type="evidence" value="ECO:0007669"/>
    <property type="project" value="TreeGrafter"/>
</dbReference>
<dbReference type="AlphaFoldDB" id="A0A1D8N592"/>
<dbReference type="GO" id="GO:0003723">
    <property type="term" value="F:RNA binding"/>
    <property type="evidence" value="ECO:0007669"/>
    <property type="project" value="TreeGrafter"/>
</dbReference>
<evidence type="ECO:0000256" key="6">
    <source>
        <dbReference type="ARBA" id="ARBA00022989"/>
    </source>
</evidence>
<dbReference type="PROSITE" id="PS50076">
    <property type="entry name" value="DNAJ_2"/>
    <property type="match status" value="1"/>
</dbReference>
<dbReference type="eggNOG" id="KOG0721">
    <property type="taxonomic scope" value="Eukaryota"/>
</dbReference>
<dbReference type="GO" id="GO:0031207">
    <property type="term" value="C:Sec62/Sec63 complex"/>
    <property type="evidence" value="ECO:0007669"/>
    <property type="project" value="TreeGrafter"/>
</dbReference>